<dbReference type="SMART" id="SM00679">
    <property type="entry name" value="CTNS"/>
    <property type="match status" value="1"/>
</dbReference>
<dbReference type="Proteomes" id="UP000031668">
    <property type="component" value="Unassembled WGS sequence"/>
</dbReference>
<dbReference type="GO" id="GO:0005829">
    <property type="term" value="C:cytosol"/>
    <property type="evidence" value="ECO:0007669"/>
    <property type="project" value="GOC"/>
</dbReference>
<evidence type="ECO:0000256" key="1">
    <source>
        <dbReference type="ARBA" id="ARBA00004141"/>
    </source>
</evidence>
<gene>
    <name evidence="6" type="ORF">RF11_00662</name>
</gene>
<keyword evidence="3 5" id="KW-1133">Transmembrane helix</keyword>
<name>A0A0C2N8V0_THEKT</name>
<dbReference type="Pfam" id="PF04193">
    <property type="entry name" value="PQ-loop"/>
    <property type="match status" value="1"/>
</dbReference>
<dbReference type="PANTHER" id="PTHR14856:SF9">
    <property type="entry name" value="PQ-LOOP REPEAT-CONTAINING PROTEIN 1"/>
    <property type="match status" value="1"/>
</dbReference>
<protein>
    <submittedName>
        <fullName evidence="6">PQ-loop repeat-containing protein 1</fullName>
    </submittedName>
</protein>
<feature type="transmembrane region" description="Helical" evidence="5">
    <location>
        <begin position="83"/>
        <end position="104"/>
    </location>
</feature>
<dbReference type="InterPro" id="IPR006603">
    <property type="entry name" value="PQ-loop_rpt"/>
</dbReference>
<evidence type="ECO:0000256" key="5">
    <source>
        <dbReference type="SAM" id="Phobius"/>
    </source>
</evidence>
<keyword evidence="4 5" id="KW-0472">Membrane</keyword>
<dbReference type="PANTHER" id="PTHR14856">
    <property type="entry name" value="PQ-LOOP REPEAT-CONTAINING PROTEIN 1-LIKE PROTEIN"/>
    <property type="match status" value="1"/>
</dbReference>
<comment type="subcellular location">
    <subcellularLocation>
        <location evidence="1">Membrane</location>
        <topology evidence="1">Multi-pass membrane protein</topology>
    </subcellularLocation>
</comment>
<evidence type="ECO:0000256" key="2">
    <source>
        <dbReference type="ARBA" id="ARBA00022692"/>
    </source>
</evidence>
<evidence type="ECO:0000313" key="6">
    <source>
        <dbReference type="EMBL" id="KII72755.1"/>
    </source>
</evidence>
<accession>A0A0C2N8V0</accession>
<feature type="transmembrane region" description="Helical" evidence="5">
    <location>
        <begin position="55"/>
        <end position="77"/>
    </location>
</feature>
<dbReference type="InterPro" id="IPR052241">
    <property type="entry name" value="SLC66/Scramblase_ANY1"/>
</dbReference>
<feature type="transmembrane region" description="Helical" evidence="5">
    <location>
        <begin position="208"/>
        <end position="229"/>
    </location>
</feature>
<reference evidence="6 7" key="1">
    <citation type="journal article" date="2014" name="Genome Biol. Evol.">
        <title>The genome of the myxosporean Thelohanellus kitauei shows adaptations to nutrient acquisition within its fish host.</title>
        <authorList>
            <person name="Yang Y."/>
            <person name="Xiong J."/>
            <person name="Zhou Z."/>
            <person name="Huo F."/>
            <person name="Miao W."/>
            <person name="Ran C."/>
            <person name="Liu Y."/>
            <person name="Zhang J."/>
            <person name="Feng J."/>
            <person name="Wang M."/>
            <person name="Wang M."/>
            <person name="Wang L."/>
            <person name="Yao B."/>
        </authorList>
    </citation>
    <scope>NUCLEOTIDE SEQUENCE [LARGE SCALE GENOMIC DNA]</scope>
    <source>
        <strain evidence="6">Wuqing</strain>
    </source>
</reference>
<evidence type="ECO:0000256" key="4">
    <source>
        <dbReference type="ARBA" id="ARBA00023136"/>
    </source>
</evidence>
<dbReference type="EMBL" id="JWZT01001108">
    <property type="protein sequence ID" value="KII72755.1"/>
    <property type="molecule type" value="Genomic_DNA"/>
</dbReference>
<dbReference type="Gene3D" id="1.20.1280.290">
    <property type="match status" value="2"/>
</dbReference>
<feature type="transmembrane region" description="Helical" evidence="5">
    <location>
        <begin position="125"/>
        <end position="144"/>
    </location>
</feature>
<dbReference type="OrthoDB" id="292213at2759"/>
<dbReference type="GO" id="GO:0042147">
    <property type="term" value="P:retrograde transport, endosome to Golgi"/>
    <property type="evidence" value="ECO:0007669"/>
    <property type="project" value="TreeGrafter"/>
</dbReference>
<feature type="transmembrane region" description="Helical" evidence="5">
    <location>
        <begin position="182"/>
        <end position="202"/>
    </location>
</feature>
<keyword evidence="7" id="KW-1185">Reference proteome</keyword>
<sequence length="236" mass="27434">MSSNYRPPFFGFVDWPLLVRKLVPGMRLADIMMVALPPIPYMVQVSEMHRKKSSAGFSKLVCYILLISSLLKIAFWFKARYEFALFVQSVVLIITTLTVLYFCYKYSPSTKLDAGVDRFQRLFTRLLLAYGALQLVSIFVVIFLPEDSKYVQMFGSTSGLIEAFITVPQLFHNFRRKSVKGLRFSVIMMWLCGDIFKLYYLLTARAPYQFVYCCIFQTAVDSLIFLQVFKYHSHLE</sequence>
<evidence type="ECO:0000313" key="7">
    <source>
        <dbReference type="Proteomes" id="UP000031668"/>
    </source>
</evidence>
<evidence type="ECO:0000256" key="3">
    <source>
        <dbReference type="ARBA" id="ARBA00022989"/>
    </source>
</evidence>
<dbReference type="OMA" id="FKMWFFF"/>
<keyword evidence="2 5" id="KW-0812">Transmembrane</keyword>
<dbReference type="GO" id="GO:0016020">
    <property type="term" value="C:membrane"/>
    <property type="evidence" value="ECO:0007669"/>
    <property type="project" value="UniProtKB-SubCell"/>
</dbReference>
<dbReference type="GO" id="GO:0005802">
    <property type="term" value="C:trans-Golgi network"/>
    <property type="evidence" value="ECO:0007669"/>
    <property type="project" value="TreeGrafter"/>
</dbReference>
<dbReference type="GO" id="GO:0045332">
    <property type="term" value="P:phospholipid translocation"/>
    <property type="evidence" value="ECO:0007669"/>
    <property type="project" value="TreeGrafter"/>
</dbReference>
<dbReference type="GO" id="GO:0005768">
    <property type="term" value="C:endosome"/>
    <property type="evidence" value="ECO:0007669"/>
    <property type="project" value="TreeGrafter"/>
</dbReference>
<comment type="caution">
    <text evidence="6">The sequence shown here is derived from an EMBL/GenBank/DDBJ whole genome shotgun (WGS) entry which is preliminary data.</text>
</comment>
<proteinExistence type="predicted"/>
<dbReference type="AlphaFoldDB" id="A0A0C2N8V0"/>
<organism evidence="6 7">
    <name type="scientific">Thelohanellus kitauei</name>
    <name type="common">Myxosporean</name>
    <dbReference type="NCBI Taxonomy" id="669202"/>
    <lineage>
        <taxon>Eukaryota</taxon>
        <taxon>Metazoa</taxon>
        <taxon>Cnidaria</taxon>
        <taxon>Myxozoa</taxon>
        <taxon>Myxosporea</taxon>
        <taxon>Bivalvulida</taxon>
        <taxon>Platysporina</taxon>
        <taxon>Myxobolidae</taxon>
        <taxon>Thelohanellus</taxon>
    </lineage>
</organism>